<protein>
    <submittedName>
        <fullName evidence="4">Ketoreductase CTB6</fullName>
    </submittedName>
</protein>
<dbReference type="SUPFAM" id="SSF51735">
    <property type="entry name" value="NAD(P)-binding Rossmann-fold domains"/>
    <property type="match status" value="1"/>
</dbReference>
<dbReference type="InterPro" id="IPR001509">
    <property type="entry name" value="Epimerase_deHydtase"/>
</dbReference>
<keyword evidence="5" id="KW-1185">Reference proteome</keyword>
<reference evidence="4 5" key="1">
    <citation type="submission" date="2024-01" db="EMBL/GenBank/DDBJ databases">
        <title>Complete genome of Cladobotryum mycophilum ATHUM6906.</title>
        <authorList>
            <person name="Christinaki A.C."/>
            <person name="Myridakis A.I."/>
            <person name="Kouvelis V.N."/>
        </authorList>
    </citation>
    <scope>NUCLEOTIDE SEQUENCE [LARGE SCALE GENOMIC DNA]</scope>
    <source>
        <strain evidence="4 5">ATHUM6906</strain>
    </source>
</reference>
<organism evidence="4 5">
    <name type="scientific">Cladobotryum mycophilum</name>
    <dbReference type="NCBI Taxonomy" id="491253"/>
    <lineage>
        <taxon>Eukaryota</taxon>
        <taxon>Fungi</taxon>
        <taxon>Dikarya</taxon>
        <taxon>Ascomycota</taxon>
        <taxon>Pezizomycotina</taxon>
        <taxon>Sordariomycetes</taxon>
        <taxon>Hypocreomycetidae</taxon>
        <taxon>Hypocreales</taxon>
        <taxon>Hypocreaceae</taxon>
        <taxon>Cladobotryum</taxon>
    </lineage>
</organism>
<accession>A0ABR0STM7</accession>
<dbReference type="InterPro" id="IPR050425">
    <property type="entry name" value="NAD(P)_dehydrat-like"/>
</dbReference>
<sequence length="342" mass="37464">MAGNLVLLTGATGMIGFRTMILLLEAGYQVRAAVLYPAEFEKTSNLKPVLPYKSQLESIVVPDITVEGAYDEAVKGVKYIVHIASPLGSSVPPNGDFETLLIQPAIRGTVGMLESASKATGIRKVVITGSILSLSTFAILSRKELTTEQTRRGALQGPYESQYAAYGASKALALDAAEKYIAEKKPSYDVINIFPSYTIGRDETVTEAQDITRGSNGMLMYALLGIDRQKPLFGGAVHLDDVARLHVLALGPEIEGNHDFIANVEPLEDQDWARSFDIVKRRFPEAYAEGVFKFESIPRPVTIQIHIDGTKAEKTFAGFKYKSYEEQVVSVVEHYLELLGKN</sequence>
<comment type="caution">
    <text evidence="4">The sequence shown here is derived from an EMBL/GenBank/DDBJ whole genome shotgun (WGS) entry which is preliminary data.</text>
</comment>
<feature type="domain" description="NAD-dependent epimerase/dehydratase" evidence="3">
    <location>
        <begin position="6"/>
        <end position="252"/>
    </location>
</feature>
<evidence type="ECO:0000313" key="4">
    <source>
        <dbReference type="EMBL" id="KAK5995105.1"/>
    </source>
</evidence>
<dbReference type="Proteomes" id="UP001338125">
    <property type="component" value="Unassembled WGS sequence"/>
</dbReference>
<evidence type="ECO:0000259" key="3">
    <source>
        <dbReference type="Pfam" id="PF01370"/>
    </source>
</evidence>
<dbReference type="PANTHER" id="PTHR10366:SF564">
    <property type="entry name" value="STEROL-4-ALPHA-CARBOXYLATE 3-DEHYDROGENASE, DECARBOXYLATING"/>
    <property type="match status" value="1"/>
</dbReference>
<dbReference type="Pfam" id="PF01370">
    <property type="entry name" value="Epimerase"/>
    <property type="match status" value="1"/>
</dbReference>
<evidence type="ECO:0000256" key="1">
    <source>
        <dbReference type="ARBA" id="ARBA00023002"/>
    </source>
</evidence>
<evidence type="ECO:0000256" key="2">
    <source>
        <dbReference type="ARBA" id="ARBA00023445"/>
    </source>
</evidence>
<dbReference type="EMBL" id="JAVFKD010000004">
    <property type="protein sequence ID" value="KAK5995105.1"/>
    <property type="molecule type" value="Genomic_DNA"/>
</dbReference>
<gene>
    <name evidence="4" type="ORF">PT974_03499</name>
</gene>
<name>A0ABR0STM7_9HYPO</name>
<dbReference type="InterPro" id="IPR036291">
    <property type="entry name" value="NAD(P)-bd_dom_sf"/>
</dbReference>
<keyword evidence="1" id="KW-0560">Oxidoreductase</keyword>
<proteinExistence type="inferred from homology"/>
<evidence type="ECO:0000313" key="5">
    <source>
        <dbReference type="Proteomes" id="UP001338125"/>
    </source>
</evidence>
<dbReference type="PANTHER" id="PTHR10366">
    <property type="entry name" value="NAD DEPENDENT EPIMERASE/DEHYDRATASE"/>
    <property type="match status" value="1"/>
</dbReference>
<dbReference type="Gene3D" id="3.40.50.720">
    <property type="entry name" value="NAD(P)-binding Rossmann-like Domain"/>
    <property type="match status" value="1"/>
</dbReference>
<comment type="similarity">
    <text evidence="2">Belongs to the NAD(P)-dependent epimerase/dehydratase family. Dihydroflavonol-4-reductase subfamily.</text>
</comment>